<comment type="caution">
    <text evidence="1">The sequence shown here is derived from an EMBL/GenBank/DDBJ whole genome shotgun (WGS) entry which is preliminary data.</text>
</comment>
<accession>A0A370X756</accession>
<evidence type="ECO:0000313" key="2">
    <source>
        <dbReference type="Proteomes" id="UP000255334"/>
    </source>
</evidence>
<dbReference type="EMBL" id="QRBF01000003">
    <property type="protein sequence ID" value="RDS84269.1"/>
    <property type="molecule type" value="Genomic_DNA"/>
</dbReference>
<organism evidence="1 2">
    <name type="scientific">Dyella psychrodurans</name>
    <dbReference type="NCBI Taxonomy" id="1927960"/>
    <lineage>
        <taxon>Bacteria</taxon>
        <taxon>Pseudomonadati</taxon>
        <taxon>Pseudomonadota</taxon>
        <taxon>Gammaproteobacteria</taxon>
        <taxon>Lysobacterales</taxon>
        <taxon>Rhodanobacteraceae</taxon>
        <taxon>Dyella</taxon>
    </lineage>
</organism>
<evidence type="ECO:0000313" key="1">
    <source>
        <dbReference type="EMBL" id="RDS84269.1"/>
    </source>
</evidence>
<proteinExistence type="predicted"/>
<dbReference type="OrthoDB" id="5937513at2"/>
<dbReference type="RefSeq" id="WP_115478070.1">
    <property type="nucleotide sequence ID" value="NZ_QRBF01000003.1"/>
</dbReference>
<dbReference type="Proteomes" id="UP000255334">
    <property type="component" value="Unassembled WGS sequence"/>
</dbReference>
<reference evidence="1 2" key="1">
    <citation type="submission" date="2018-07" db="EMBL/GenBank/DDBJ databases">
        <title>Dyella monticola sp. nov. and Dyella psychrodurans sp. nov. isolated from monsoon evergreen broad-leaved forest soil of Dinghu Mountain, China.</title>
        <authorList>
            <person name="Gao Z."/>
            <person name="Qiu L."/>
        </authorList>
    </citation>
    <scope>NUCLEOTIDE SEQUENCE [LARGE SCALE GENOMIC DNA]</scope>
    <source>
        <strain evidence="1 2">4MSK11</strain>
    </source>
</reference>
<gene>
    <name evidence="1" type="ORF">DWU99_11040</name>
</gene>
<sequence>MAAINVLVVGDGPYLANNPPQDGINFAPSQDTTDDTFTVSEFLYLLTHGSAVSIAVDTAHRRNDPNATFQNFVFTTASIGKYDVLWLIGYEGWNYRDPPAGGAIGASEVAAITAFMDAGGGVFATGDHAGMGSFMGGSIPRVRTMRKWFARTQDLPAGYPSTATDYAGNSVTSLNWPGVSNNPNPGMGRADTLVMNPSDTTSQYQFDDQSDNIPQQLAFPNNIVHPILEGATGSLSRYPDHMHEGEVVTPSDLSATMTVNAQTYTEYPAVGGFQPAPSVVATGTIAGGHSTVVEGSQCEQNNFTTDTTLTTAGTIGILCAYDGRGSNVGRIVTDSSFHHYLDLNLVGDPCGSSPDRMAGFGTALSVPASGSVLADLQAFYVNTAIWLARPTKNFYFVVDKSTFGYDEASAGSTFPLFANTFWLVVDGYNLSQVQAAISAHALTLGGPFSGINGITITPGTPIATQALRVLIPYSVQFSGPAMSAFPGTNGNPVEKLLQAGIAVAGNEYTAETTFELVAGADPYFENVNPQQNNVFYLSQDLCVFTINPDSNPSVPGIPVTFSTSNPKGQDPGAASTFIEGVLKYMNGSTTFTDAGNSDPFSHFPSPVIATGDSSVTPSSNGITNYNFAIARVRLSGPTGTSANPVKVFFRLFLTQTNDTDYQPATSYLSTLDTSGFPDQPQSAPDGESVPFFASGSSAGDYGTGGVNVHSITVDATGETSMYFGCFLDVYSGTYNWKARGSHHCLVAQIAYDGAPIINANGITLGPNNSDKLAQRNLQITPSGNPGGPAAHRIPQTFDVRPSPPISTTGGTLLDYPDELIIDWGNTPVGSTATIYWPQVQALEVVRMARRLYGTDEFTLADPSTLQCTVKGGATCVPIPSGSGPRFAGLFTVDLPAGVKVGQEFNIVVRRFSTRRAGNDGTIGIIQNLPRTAATATATTTEAVARTNIQRNWRYVVGTFQVKIPVAGEDILLPAEENLYAIVLWRLNQLSPTDRWYPVLQRYLSYIAGRVTAFGGNPITILPSPTGVPQPVGIGEHHHRHEAEEFTGKVEGLLYDRFGDFEGFLLRTEHGHEHRFHATEHEIEERVHYAWTDRIVISVRVHKDHPSIPVSIILRRRPH</sequence>
<name>A0A370X756_9GAMM</name>
<keyword evidence="2" id="KW-1185">Reference proteome</keyword>
<dbReference type="AlphaFoldDB" id="A0A370X756"/>
<protein>
    <submittedName>
        <fullName evidence="1">Uncharacterized protein</fullName>
    </submittedName>
</protein>